<feature type="region of interest" description="Disordered" evidence="1">
    <location>
        <begin position="1"/>
        <end position="22"/>
    </location>
</feature>
<reference evidence="2" key="1">
    <citation type="submission" date="2024-03" db="EMBL/GenBank/DDBJ databases">
        <title>Diverse circular DNA viruses in blood, oral, and fecal samples of captive lemurs.</title>
        <authorList>
            <person name="Paietta E.N."/>
            <person name="Kraberger S."/>
            <person name="Lund M.C."/>
            <person name="Custer J.M."/>
            <person name="Vargas K.M."/>
            <person name="Ehmke E.E."/>
            <person name="Yoder A.D."/>
            <person name="Varsani A."/>
        </authorList>
    </citation>
    <scope>NUCLEOTIDE SEQUENCE</scope>
    <source>
        <strain evidence="2">Duke_27FF_1819</strain>
    </source>
</reference>
<sequence>MASIQFGDMPSLTSYGSSTAGNAQTSGVSGFFDSLFNPNHDTQVQQDADAITRLYNAEQAQLARDFNASEAQLSRDFNASEAQKQRDYETEMSNTAYQRAVADMKAAGLNPILAYQNGGASTPSGASASGSAASGSAASSSSSSYAGSSKSIATYINAVSGLLQSVSSVTKSFVGTTSNGSMHHYYHSSKK</sequence>
<dbReference type="EMBL" id="PP511779">
    <property type="protein sequence ID" value="XCD07301.1"/>
    <property type="molecule type" value="Genomic_DNA"/>
</dbReference>
<accession>A0AAU8B6R7</accession>
<proteinExistence type="predicted"/>
<feature type="compositionally biased region" description="Polar residues" evidence="1">
    <location>
        <begin position="11"/>
        <end position="22"/>
    </location>
</feature>
<evidence type="ECO:0000313" key="2">
    <source>
        <dbReference type="EMBL" id="XCD07301.1"/>
    </source>
</evidence>
<protein>
    <submittedName>
        <fullName evidence="2">DNA pilot protein</fullName>
    </submittedName>
</protein>
<feature type="region of interest" description="Disordered" evidence="1">
    <location>
        <begin position="119"/>
        <end position="140"/>
    </location>
</feature>
<evidence type="ECO:0000256" key="1">
    <source>
        <dbReference type="SAM" id="MobiDB-lite"/>
    </source>
</evidence>
<name>A0AAU8B6R7_9VIRU</name>
<organism evidence="2">
    <name type="scientific">Dulem virus 176</name>
    <dbReference type="NCBI Taxonomy" id="3145653"/>
    <lineage>
        <taxon>Viruses</taxon>
        <taxon>Monodnaviria</taxon>
        <taxon>Sangervirae</taxon>
        <taxon>Phixviricota</taxon>
        <taxon>Malgrandaviricetes</taxon>
        <taxon>Petitvirales</taxon>
        <taxon>Microviridae</taxon>
        <taxon>Microvirus</taxon>
    </lineage>
</organism>